<dbReference type="SUPFAM" id="SSF52499">
    <property type="entry name" value="Isochorismatase-like hydrolases"/>
    <property type="match status" value="1"/>
</dbReference>
<evidence type="ECO:0000313" key="4">
    <source>
        <dbReference type="Proteomes" id="UP000029995"/>
    </source>
</evidence>
<dbReference type="AlphaFoldDB" id="A0A0A0D2J5"/>
<accession>A0A0A0D2J5</accession>
<keyword evidence="1" id="KW-0378">Hydrolase</keyword>
<name>A0A0A0D2J5_9PROT</name>
<reference evidence="3 4" key="1">
    <citation type="submission" date="2014-01" db="EMBL/GenBank/DDBJ databases">
        <title>Genome sequence determination for a cystic fibrosis isolate, Inquilinus limosus.</title>
        <authorList>
            <person name="Pino M."/>
            <person name="Di Conza J."/>
            <person name="Gutkind G."/>
        </authorList>
    </citation>
    <scope>NUCLEOTIDE SEQUENCE [LARGE SCALE GENOMIC DNA]</scope>
    <source>
        <strain evidence="3 4">MP06</strain>
    </source>
</reference>
<evidence type="ECO:0000313" key="3">
    <source>
        <dbReference type="EMBL" id="KGM32235.1"/>
    </source>
</evidence>
<dbReference type="Proteomes" id="UP000029995">
    <property type="component" value="Unassembled WGS sequence"/>
</dbReference>
<dbReference type="Gene3D" id="3.40.50.850">
    <property type="entry name" value="Isochorismatase-like"/>
    <property type="match status" value="1"/>
</dbReference>
<dbReference type="CDD" id="cd00431">
    <property type="entry name" value="cysteine_hydrolases"/>
    <property type="match status" value="1"/>
</dbReference>
<evidence type="ECO:0000259" key="2">
    <source>
        <dbReference type="Pfam" id="PF00857"/>
    </source>
</evidence>
<dbReference type="InterPro" id="IPR000868">
    <property type="entry name" value="Isochorismatase-like_dom"/>
</dbReference>
<gene>
    <name evidence="3" type="ORF">P409_22595</name>
</gene>
<dbReference type="GO" id="GO:0016787">
    <property type="term" value="F:hydrolase activity"/>
    <property type="evidence" value="ECO:0007669"/>
    <property type="project" value="UniProtKB-KW"/>
</dbReference>
<organism evidence="3 4">
    <name type="scientific">Inquilinus limosus MP06</name>
    <dbReference type="NCBI Taxonomy" id="1398085"/>
    <lineage>
        <taxon>Bacteria</taxon>
        <taxon>Pseudomonadati</taxon>
        <taxon>Pseudomonadota</taxon>
        <taxon>Alphaproteobacteria</taxon>
        <taxon>Rhodospirillales</taxon>
        <taxon>Rhodospirillaceae</taxon>
        <taxon>Inquilinus</taxon>
    </lineage>
</organism>
<evidence type="ECO:0000256" key="1">
    <source>
        <dbReference type="ARBA" id="ARBA00022801"/>
    </source>
</evidence>
<dbReference type="PANTHER" id="PTHR43540:SF6">
    <property type="entry name" value="ISOCHORISMATASE-LIKE DOMAIN-CONTAINING PROTEIN"/>
    <property type="match status" value="1"/>
</dbReference>
<comment type="caution">
    <text evidence="3">The sequence shown here is derived from an EMBL/GenBank/DDBJ whole genome shotgun (WGS) entry which is preliminary data.</text>
</comment>
<dbReference type="OrthoDB" id="9791276at2"/>
<dbReference type="EMBL" id="JANX01000353">
    <property type="protein sequence ID" value="KGM32235.1"/>
    <property type="molecule type" value="Genomic_DNA"/>
</dbReference>
<sequence>MEDARDWLPPRLIDRMIRRRGRLHAFERLDPRRTALTVIDLTVLFTIEPPRIEAAVDADTVVANVNRLATALRDAGGLVAWVRPAGDAASPLLPDILGTVPAAHYRAAAAEGDKRAALHPGLETRPDDLQARKALYSAFFPGACDLPDRLRQRGIDTVLIAGAVTHVCCEASARDAFSCGFRTVMLADACLGPQPEHGASLAAVYRNFGDVRTTAETISLLREMRDGGDEP</sequence>
<protein>
    <recommendedName>
        <fullName evidence="2">Isochorismatase-like domain-containing protein</fullName>
    </recommendedName>
</protein>
<dbReference type="Pfam" id="PF00857">
    <property type="entry name" value="Isochorismatase"/>
    <property type="match status" value="1"/>
</dbReference>
<dbReference type="InterPro" id="IPR036380">
    <property type="entry name" value="Isochorismatase-like_sf"/>
</dbReference>
<feature type="domain" description="Isochorismatase-like" evidence="2">
    <location>
        <begin position="34"/>
        <end position="216"/>
    </location>
</feature>
<dbReference type="RefSeq" id="WP_034844009.1">
    <property type="nucleotide sequence ID" value="NZ_JANX01000353.1"/>
</dbReference>
<dbReference type="PANTHER" id="PTHR43540">
    <property type="entry name" value="PEROXYUREIDOACRYLATE/UREIDOACRYLATE AMIDOHYDROLASE-RELATED"/>
    <property type="match status" value="1"/>
</dbReference>
<dbReference type="InterPro" id="IPR050272">
    <property type="entry name" value="Isochorismatase-like_hydrls"/>
</dbReference>
<proteinExistence type="predicted"/>